<feature type="domain" description="AMP-dependent synthetase/ligase" evidence="1">
    <location>
        <begin position="30"/>
        <end position="393"/>
    </location>
</feature>
<name>A0A0D2GA15_9EURO</name>
<evidence type="ECO:0000313" key="3">
    <source>
        <dbReference type="EMBL" id="KIW68804.1"/>
    </source>
</evidence>
<dbReference type="Pfam" id="PF00501">
    <property type="entry name" value="AMP-binding"/>
    <property type="match status" value="1"/>
</dbReference>
<dbReference type="InterPro" id="IPR000873">
    <property type="entry name" value="AMP-dep_synth/lig_dom"/>
</dbReference>
<keyword evidence="4" id="KW-1185">Reference proteome</keyword>
<dbReference type="HOGENOM" id="CLU_000022_59_2_1"/>
<dbReference type="GO" id="GO:0019748">
    <property type="term" value="P:secondary metabolic process"/>
    <property type="evidence" value="ECO:0007669"/>
    <property type="project" value="TreeGrafter"/>
</dbReference>
<dbReference type="InterPro" id="IPR020845">
    <property type="entry name" value="AMP-binding_CS"/>
</dbReference>
<accession>A0A0D2GA15</accession>
<dbReference type="PANTHER" id="PTHR24096:SF265">
    <property type="entry name" value="ENZYME, PUTATIVE (AFU_ORTHOLOGUE AFUA_5G14270)-RELATED"/>
    <property type="match status" value="1"/>
</dbReference>
<evidence type="ECO:0008006" key="5">
    <source>
        <dbReference type="Google" id="ProtNLM"/>
    </source>
</evidence>
<dbReference type="InterPro" id="IPR045851">
    <property type="entry name" value="AMP-bd_C_sf"/>
</dbReference>
<dbReference type="Gene3D" id="3.30.300.30">
    <property type="match status" value="1"/>
</dbReference>
<dbReference type="GO" id="GO:0016405">
    <property type="term" value="F:CoA-ligase activity"/>
    <property type="evidence" value="ECO:0007669"/>
    <property type="project" value="TreeGrafter"/>
</dbReference>
<reference evidence="3 4" key="1">
    <citation type="submission" date="2015-01" db="EMBL/GenBank/DDBJ databases">
        <title>The Genome Sequence of Capronia semiimmersa CBS27337.</title>
        <authorList>
            <consortium name="The Broad Institute Genomics Platform"/>
            <person name="Cuomo C."/>
            <person name="de Hoog S."/>
            <person name="Gorbushina A."/>
            <person name="Stielow B."/>
            <person name="Teixiera M."/>
            <person name="Abouelleil A."/>
            <person name="Chapman S.B."/>
            <person name="Priest M."/>
            <person name="Young S.K."/>
            <person name="Wortman J."/>
            <person name="Nusbaum C."/>
            <person name="Birren B."/>
        </authorList>
    </citation>
    <scope>NUCLEOTIDE SEQUENCE [LARGE SCALE GENOMIC DNA]</scope>
    <source>
        <strain evidence="3 4">CBS 27337</strain>
    </source>
</reference>
<dbReference type="InterPro" id="IPR025110">
    <property type="entry name" value="AMP-bd_C"/>
</dbReference>
<evidence type="ECO:0000313" key="4">
    <source>
        <dbReference type="Proteomes" id="UP000054266"/>
    </source>
</evidence>
<evidence type="ECO:0000259" key="1">
    <source>
        <dbReference type="Pfam" id="PF00501"/>
    </source>
</evidence>
<sequence length="559" mass="61811">MPFLAQKHLPISNKDLLSWMFDQPDYDLDTPIYIDAVRPSRSLSSNQARATIRKLIAGFRAAGLKKGDCVCLHSFNDLYYSILFLAIIGAGGVYTGTNPSYTAFELTHHLKTSRARFIIAEPELLASIKDAAKTCEIPESHMWIFNVHGQSVPPALQSWSELLSHGEDDWIRFNDKQVSRRTPVALLFSSGTTGLPKAAELSHYNLVAQHTLAVEPHRVPYEVSRLVYLPMFHAAVVPIGHTTPLKAGHRAYVMRRFDLDIFLSSIQKFKVTEISVVPPIVLTVLASPLTKKYDLTSVRWTSCGAASLGKVHQRQFEELLAPDACFNQVWGMTETSCVASRFWYPENDSTGSIGRFISNLDVKLVDDDDRDITAPGAKGELLVRGPTIIAQYYANPAANAASFDSEGYFRTGDIVTCEAGSGVTLATAKWYMVDRKKELIKVRGFQVSPAELEAVILQHPAIVDAAVVGMKIQDGDRHSRDGERPRAYVVRDPAVKDTSVTEADIKEWCGQRLAKYKSLTGGVVFVDAVPRTTSGKLLKRVLREQAERQGSAESATAKL</sequence>
<organism evidence="3 4">
    <name type="scientific">Phialophora macrospora</name>
    <dbReference type="NCBI Taxonomy" id="1851006"/>
    <lineage>
        <taxon>Eukaryota</taxon>
        <taxon>Fungi</taxon>
        <taxon>Dikarya</taxon>
        <taxon>Ascomycota</taxon>
        <taxon>Pezizomycotina</taxon>
        <taxon>Eurotiomycetes</taxon>
        <taxon>Chaetothyriomycetidae</taxon>
        <taxon>Chaetothyriales</taxon>
        <taxon>Herpotrichiellaceae</taxon>
        <taxon>Phialophora</taxon>
    </lineage>
</organism>
<dbReference type="Gene3D" id="3.40.50.12780">
    <property type="entry name" value="N-terminal domain of ligase-like"/>
    <property type="match status" value="1"/>
</dbReference>
<feature type="domain" description="AMP-binding enzyme C-terminal" evidence="2">
    <location>
        <begin position="451"/>
        <end position="536"/>
    </location>
</feature>
<dbReference type="Pfam" id="PF13193">
    <property type="entry name" value="AMP-binding_C"/>
    <property type="match status" value="1"/>
</dbReference>
<dbReference type="CDD" id="cd05911">
    <property type="entry name" value="Firefly_Luc_like"/>
    <property type="match status" value="1"/>
</dbReference>
<protein>
    <recommendedName>
        <fullName evidence="5">AMP-dependent synthetase/ligase domain-containing protein</fullName>
    </recommendedName>
</protein>
<dbReference type="EMBL" id="KN846958">
    <property type="protein sequence ID" value="KIW68804.1"/>
    <property type="molecule type" value="Genomic_DNA"/>
</dbReference>
<proteinExistence type="predicted"/>
<gene>
    <name evidence="3" type="ORF">PV04_04725</name>
</gene>
<dbReference type="AlphaFoldDB" id="A0A0D2GA15"/>
<dbReference type="SUPFAM" id="SSF56801">
    <property type="entry name" value="Acetyl-CoA synthetase-like"/>
    <property type="match status" value="1"/>
</dbReference>
<dbReference type="PANTHER" id="PTHR24096">
    <property type="entry name" value="LONG-CHAIN-FATTY-ACID--COA LIGASE"/>
    <property type="match status" value="1"/>
</dbReference>
<dbReference type="PROSITE" id="PS00455">
    <property type="entry name" value="AMP_BINDING"/>
    <property type="match status" value="1"/>
</dbReference>
<dbReference type="STRING" id="5601.A0A0D2GA15"/>
<dbReference type="Proteomes" id="UP000054266">
    <property type="component" value="Unassembled WGS sequence"/>
</dbReference>
<dbReference type="InterPro" id="IPR042099">
    <property type="entry name" value="ANL_N_sf"/>
</dbReference>
<evidence type="ECO:0000259" key="2">
    <source>
        <dbReference type="Pfam" id="PF13193"/>
    </source>
</evidence>